<dbReference type="InterPro" id="IPR004140">
    <property type="entry name" value="Exo70"/>
</dbReference>
<feature type="domain" description="Exocyst complex subunit Exo70 C-terminal" evidence="4">
    <location>
        <begin position="2"/>
        <end position="161"/>
    </location>
</feature>
<comment type="function">
    <text evidence="3">Component of the exocyst complex.</text>
</comment>
<dbReference type="InterPro" id="IPR016159">
    <property type="entry name" value="Cullin_repeat-like_dom_sf"/>
</dbReference>
<reference evidence="5" key="2">
    <citation type="journal article" date="2015" name="Data Brief">
        <title>Shoot transcriptome of the giant reed, Arundo donax.</title>
        <authorList>
            <person name="Barrero R.A."/>
            <person name="Guerrero F.D."/>
            <person name="Moolhuijzen P."/>
            <person name="Goolsby J.A."/>
            <person name="Tidwell J."/>
            <person name="Bellgard S.E."/>
            <person name="Bellgard M.I."/>
        </authorList>
    </citation>
    <scope>NUCLEOTIDE SEQUENCE</scope>
    <source>
        <tissue evidence="5">Shoot tissue taken approximately 20 cm above the soil surface</tissue>
    </source>
</reference>
<keyword evidence="2 3" id="KW-0813">Transport</keyword>
<reference evidence="5" key="1">
    <citation type="submission" date="2014-09" db="EMBL/GenBank/DDBJ databases">
        <authorList>
            <person name="Magalhaes I.L.F."/>
            <person name="Oliveira U."/>
            <person name="Santos F.R."/>
            <person name="Vidigal T.H.D.A."/>
            <person name="Brescovit A.D."/>
            <person name="Santos A.J."/>
        </authorList>
    </citation>
    <scope>NUCLEOTIDE SEQUENCE</scope>
    <source>
        <tissue evidence="5">Shoot tissue taken approximately 20 cm above the soil surface</tissue>
    </source>
</reference>
<dbReference type="PANTHER" id="PTHR12542:SF170">
    <property type="entry name" value="EXOCYST SUBUNIT EXO70 FAMILY PROTEIN"/>
    <property type="match status" value="1"/>
</dbReference>
<evidence type="ECO:0000313" key="5">
    <source>
        <dbReference type="EMBL" id="JAE06954.1"/>
    </source>
</evidence>
<dbReference type="SUPFAM" id="SSF74788">
    <property type="entry name" value="Cullin repeat-like"/>
    <property type="match status" value="1"/>
</dbReference>
<protein>
    <recommendedName>
        <fullName evidence="3">Exocyst subunit Exo70 family protein</fullName>
    </recommendedName>
</protein>
<dbReference type="Gene3D" id="1.20.1280.170">
    <property type="entry name" value="Exocyst complex component Exo70"/>
    <property type="match status" value="1"/>
</dbReference>
<dbReference type="GO" id="GO:0006887">
    <property type="term" value="P:exocytosis"/>
    <property type="evidence" value="ECO:0007669"/>
    <property type="project" value="UniProtKB-KW"/>
</dbReference>
<keyword evidence="3" id="KW-0653">Protein transport</keyword>
<evidence type="ECO:0000256" key="2">
    <source>
        <dbReference type="ARBA" id="ARBA00022448"/>
    </source>
</evidence>
<accession>A0A0A9F6W9</accession>
<evidence type="ECO:0000256" key="3">
    <source>
        <dbReference type="RuleBase" id="RU365026"/>
    </source>
</evidence>
<dbReference type="AlphaFoldDB" id="A0A0A9F6W9"/>
<sequence length="166" mass="19433">MSPLTSMIMEMVSCLEQTLAKRSQSFPDHSLRFLFLINNSYFIWRQLSPTSVLEFHMTVLTHKIDNYTETYLQLSWAPVLSCLYSSTHLLLGRYSSLAKFESEFQKTYNTQKLWKVPDPELRTRLRQAIIERVISGFAKYLEYSNITSTGVNPQELEEMLQELFEG</sequence>
<evidence type="ECO:0000256" key="1">
    <source>
        <dbReference type="ARBA" id="ARBA00006756"/>
    </source>
</evidence>
<organism evidence="5">
    <name type="scientific">Arundo donax</name>
    <name type="common">Giant reed</name>
    <name type="synonym">Donax arundinaceus</name>
    <dbReference type="NCBI Taxonomy" id="35708"/>
    <lineage>
        <taxon>Eukaryota</taxon>
        <taxon>Viridiplantae</taxon>
        <taxon>Streptophyta</taxon>
        <taxon>Embryophyta</taxon>
        <taxon>Tracheophyta</taxon>
        <taxon>Spermatophyta</taxon>
        <taxon>Magnoliopsida</taxon>
        <taxon>Liliopsida</taxon>
        <taxon>Poales</taxon>
        <taxon>Poaceae</taxon>
        <taxon>PACMAD clade</taxon>
        <taxon>Arundinoideae</taxon>
        <taxon>Arundineae</taxon>
        <taxon>Arundo</taxon>
    </lineage>
</organism>
<dbReference type="Pfam" id="PF03081">
    <property type="entry name" value="Exo70_C"/>
    <property type="match status" value="1"/>
</dbReference>
<comment type="similarity">
    <text evidence="1 3">Belongs to the EXO70 family.</text>
</comment>
<evidence type="ECO:0000259" key="4">
    <source>
        <dbReference type="Pfam" id="PF03081"/>
    </source>
</evidence>
<dbReference type="GO" id="GO:0005546">
    <property type="term" value="F:phosphatidylinositol-4,5-bisphosphate binding"/>
    <property type="evidence" value="ECO:0007669"/>
    <property type="project" value="InterPro"/>
</dbReference>
<dbReference type="GO" id="GO:0015031">
    <property type="term" value="P:protein transport"/>
    <property type="evidence" value="ECO:0007669"/>
    <property type="project" value="UniProtKB-KW"/>
</dbReference>
<name>A0A0A9F6W9_ARUDO</name>
<dbReference type="InterPro" id="IPR046364">
    <property type="entry name" value="Exo70_C"/>
</dbReference>
<dbReference type="GO" id="GO:0000145">
    <property type="term" value="C:exocyst"/>
    <property type="evidence" value="ECO:0007669"/>
    <property type="project" value="InterPro"/>
</dbReference>
<dbReference type="PANTHER" id="PTHR12542">
    <property type="entry name" value="EXOCYST COMPLEX PROTEIN EXO70"/>
    <property type="match status" value="1"/>
</dbReference>
<dbReference type="EMBL" id="GBRH01190942">
    <property type="protein sequence ID" value="JAE06954.1"/>
    <property type="molecule type" value="Transcribed_RNA"/>
</dbReference>
<keyword evidence="3" id="KW-0268">Exocytosis</keyword>
<proteinExistence type="inferred from homology"/>